<protein>
    <submittedName>
        <fullName evidence="2">Phage tail protein</fullName>
    </submittedName>
</protein>
<dbReference type="EMBL" id="OY569118">
    <property type="protein sequence ID" value="CAJ1001034.1"/>
    <property type="molecule type" value="Genomic_DNA"/>
</dbReference>
<accession>A0AA48RB60</accession>
<organism evidence="2 3">
    <name type="scientific">Brevibacillus aydinogluensis</name>
    <dbReference type="NCBI Taxonomy" id="927786"/>
    <lineage>
        <taxon>Bacteria</taxon>
        <taxon>Bacillati</taxon>
        <taxon>Bacillota</taxon>
        <taxon>Bacilli</taxon>
        <taxon>Bacillales</taxon>
        <taxon>Paenibacillaceae</taxon>
        <taxon>Brevibacillus</taxon>
    </lineage>
</organism>
<proteinExistence type="predicted"/>
<reference evidence="2" key="1">
    <citation type="submission" date="2023-07" db="EMBL/GenBank/DDBJ databases">
        <authorList>
            <person name="Ivanov I."/>
            <person name="Teneva D."/>
            <person name="Stoikov I."/>
        </authorList>
    </citation>
    <scope>NUCLEOTIDE SEQUENCE</scope>
    <source>
        <strain evidence="2">4475</strain>
    </source>
</reference>
<dbReference type="AlphaFoldDB" id="A0AA48RB60"/>
<evidence type="ECO:0000313" key="2">
    <source>
        <dbReference type="EMBL" id="CAJ1001034.1"/>
    </source>
</evidence>
<dbReference type="KEGG" id="bayd:BSPP4475_01675"/>
<feature type="compositionally biased region" description="Basic and acidic residues" evidence="1">
    <location>
        <begin position="189"/>
        <end position="204"/>
    </location>
</feature>
<gene>
    <name evidence="2" type="ORF">BSPP4475_01675</name>
</gene>
<keyword evidence="3" id="KW-1185">Reference proteome</keyword>
<dbReference type="Proteomes" id="UP001189619">
    <property type="component" value="Chromosome"/>
</dbReference>
<feature type="region of interest" description="Disordered" evidence="1">
    <location>
        <begin position="171"/>
        <end position="212"/>
    </location>
</feature>
<name>A0AA48RB60_9BACL</name>
<evidence type="ECO:0000256" key="1">
    <source>
        <dbReference type="SAM" id="MobiDB-lite"/>
    </source>
</evidence>
<sequence length="212" mass="24078">MEDYNMGTSVMGVLFSLGAGEMKSKHLEFWLTWNNNAEKLRLPVLPPKVSVKIGHQYTDIDLVAIGEATIIGDPELDEYSFSTVWPERFDPGICDYDGFPSPEEFVATIKRWKNTGYPIRFTVTGSSINSPVTIRDFSYEWDGFDVEFSLTLKEYRFVTLESTNVNIQFQTTGKGTRPDTRMAKVSSTKKKDSDSKESLVDKYLSRGKPKLK</sequence>
<evidence type="ECO:0000313" key="3">
    <source>
        <dbReference type="Proteomes" id="UP001189619"/>
    </source>
</evidence>